<accession>A0A8H6FQ47</accession>
<evidence type="ECO:0000313" key="2">
    <source>
        <dbReference type="Proteomes" id="UP000578531"/>
    </source>
</evidence>
<dbReference type="InterPro" id="IPR018247">
    <property type="entry name" value="EF_Hand_1_Ca_BS"/>
</dbReference>
<reference evidence="1 2" key="1">
    <citation type="journal article" date="2020" name="Genomics">
        <title>Complete, high-quality genomes from long-read metagenomic sequencing of two wolf lichen thalli reveals enigmatic genome architecture.</title>
        <authorList>
            <person name="McKenzie S.K."/>
            <person name="Walston R.F."/>
            <person name="Allen J.L."/>
        </authorList>
    </citation>
    <scope>NUCLEOTIDE SEQUENCE [LARGE SCALE GENOMIC DNA]</scope>
    <source>
        <strain evidence="1">WasteWater2</strain>
    </source>
</reference>
<name>A0A8H6FQ47_9LECA</name>
<comment type="caution">
    <text evidence="1">The sequence shown here is derived from an EMBL/GenBank/DDBJ whole genome shotgun (WGS) entry which is preliminary data.</text>
</comment>
<dbReference type="AlphaFoldDB" id="A0A8H6FQ47"/>
<dbReference type="EMBL" id="JACCJC010000046">
    <property type="protein sequence ID" value="KAF6232632.1"/>
    <property type="molecule type" value="Genomic_DNA"/>
</dbReference>
<dbReference type="Proteomes" id="UP000578531">
    <property type="component" value="Unassembled WGS sequence"/>
</dbReference>
<dbReference type="RefSeq" id="XP_037162058.1">
    <property type="nucleotide sequence ID" value="XM_037310964.1"/>
</dbReference>
<protein>
    <submittedName>
        <fullName evidence="1">Uncharacterized protein</fullName>
    </submittedName>
</protein>
<proteinExistence type="predicted"/>
<organism evidence="1 2">
    <name type="scientific">Letharia columbiana</name>
    <dbReference type="NCBI Taxonomy" id="112416"/>
    <lineage>
        <taxon>Eukaryota</taxon>
        <taxon>Fungi</taxon>
        <taxon>Dikarya</taxon>
        <taxon>Ascomycota</taxon>
        <taxon>Pezizomycotina</taxon>
        <taxon>Lecanoromycetes</taxon>
        <taxon>OSLEUM clade</taxon>
        <taxon>Lecanoromycetidae</taxon>
        <taxon>Lecanorales</taxon>
        <taxon>Lecanorineae</taxon>
        <taxon>Parmeliaceae</taxon>
        <taxon>Letharia</taxon>
    </lineage>
</organism>
<gene>
    <name evidence="1" type="ORF">HO173_009071</name>
</gene>
<evidence type="ECO:0000313" key="1">
    <source>
        <dbReference type="EMBL" id="KAF6232632.1"/>
    </source>
</evidence>
<keyword evidence="2" id="KW-1185">Reference proteome</keyword>
<dbReference type="GeneID" id="59290723"/>
<dbReference type="PROSITE" id="PS00018">
    <property type="entry name" value="EF_HAND_1"/>
    <property type="match status" value="1"/>
</dbReference>
<sequence length="65" mass="7397">MNKGVGEVLGDETFDRDSDLERILESNEDLDKYEVEGIDDRLIVIEGLEIDIDRNRDDEVSVGEV</sequence>